<dbReference type="Proteomes" id="UP000093104">
    <property type="component" value="Unassembled WGS sequence"/>
</dbReference>
<dbReference type="PATRIC" id="fig|317.243.peg.1217"/>
<evidence type="ECO:0000256" key="5">
    <source>
        <dbReference type="ARBA" id="ARBA00022475"/>
    </source>
</evidence>
<feature type="transmembrane region" description="Helical" evidence="13">
    <location>
        <begin position="127"/>
        <end position="150"/>
    </location>
</feature>
<keyword evidence="9 13" id="KW-1133">Transmembrane helix</keyword>
<sequence length="251" mass="27176">MQELGMSYAWAQADGVSRSIAVILLIMSVLSWSVIVVKTFQLLRLRSMTVRARSCFWHASSFQEGVEALGPQQDNPFVELSIAGHAADSHRFRRSSELHTQFDLSDWLARCLKDVLDDRIARMQSGLAILASIGSTAPFVGLFGTVWGIYHALKVIGISGDASLAQVAGPVGESLIMTAFGLFVAIPAVLGYNALARRNKAVIHQLNRFAHDLHAFFLTGARVNISDTSLHKAADNGQPLTRTAMGGAVKS</sequence>
<keyword evidence="6" id="KW-0997">Cell inner membrane</keyword>
<keyword evidence="10 13" id="KW-0472">Membrane</keyword>
<evidence type="ECO:0000256" key="9">
    <source>
        <dbReference type="ARBA" id="ARBA00022989"/>
    </source>
</evidence>
<feature type="transmembrane region" description="Helical" evidence="13">
    <location>
        <begin position="20"/>
        <end position="43"/>
    </location>
</feature>
<organism evidence="15 16">
    <name type="scientific">Pseudomonas syringae</name>
    <dbReference type="NCBI Taxonomy" id="317"/>
    <lineage>
        <taxon>Bacteria</taxon>
        <taxon>Pseudomonadati</taxon>
        <taxon>Pseudomonadota</taxon>
        <taxon>Gammaproteobacteria</taxon>
        <taxon>Pseudomonadales</taxon>
        <taxon>Pseudomonadaceae</taxon>
        <taxon>Pseudomonas</taxon>
    </lineage>
</organism>
<evidence type="ECO:0000256" key="1">
    <source>
        <dbReference type="ARBA" id="ARBA00004429"/>
    </source>
</evidence>
<keyword evidence="4 12" id="KW-0813">Transport</keyword>
<comment type="caution">
    <text evidence="15">The sequence shown here is derived from an EMBL/GenBank/DDBJ whole genome shotgun (WGS) entry which is preliminary data.</text>
</comment>
<comment type="function">
    <text evidence="11">Involved in the TonB-dependent energy-dependent transport of various receptor-bound substrates. Protects ExbD from proteolytic degradation and functionally stabilizes TonB.</text>
</comment>
<evidence type="ECO:0000256" key="2">
    <source>
        <dbReference type="ARBA" id="ARBA00011471"/>
    </source>
</evidence>
<keyword evidence="8 12" id="KW-0653">Protein transport</keyword>
<evidence type="ECO:0000256" key="8">
    <source>
        <dbReference type="ARBA" id="ARBA00022927"/>
    </source>
</evidence>
<dbReference type="PANTHER" id="PTHR30625">
    <property type="entry name" value="PROTEIN TOLQ"/>
    <property type="match status" value="1"/>
</dbReference>
<feature type="transmembrane region" description="Helical" evidence="13">
    <location>
        <begin position="175"/>
        <end position="195"/>
    </location>
</feature>
<reference evidence="15 16" key="1">
    <citation type="submission" date="2015-07" db="EMBL/GenBank/DDBJ databases">
        <title>Draft genome sequence of a diazotrophic, plant growth-promoting rhizobacterium of the Pseudomonas syringae complex.</title>
        <authorList>
            <person name="Patten C.L."/>
            <person name="Jeong H."/>
        </authorList>
    </citation>
    <scope>NUCLEOTIDE SEQUENCE [LARGE SCALE GENOMIC DNA]</scope>
    <source>
        <strain evidence="15 16">GR12-2</strain>
    </source>
</reference>
<dbReference type="GO" id="GO:0017038">
    <property type="term" value="P:protein import"/>
    <property type="evidence" value="ECO:0007669"/>
    <property type="project" value="TreeGrafter"/>
</dbReference>
<keyword evidence="7 13" id="KW-0812">Transmembrane</keyword>
<evidence type="ECO:0000256" key="7">
    <source>
        <dbReference type="ARBA" id="ARBA00022692"/>
    </source>
</evidence>
<dbReference type="Pfam" id="PF01618">
    <property type="entry name" value="MotA_ExbB"/>
    <property type="match status" value="1"/>
</dbReference>
<gene>
    <name evidence="15" type="ORF">AFK24_09690</name>
</gene>
<dbReference type="InterPro" id="IPR002898">
    <property type="entry name" value="MotA_ExbB_proton_chnl"/>
</dbReference>
<dbReference type="InterPro" id="IPR050790">
    <property type="entry name" value="ExbB/TolQ_transport"/>
</dbReference>
<dbReference type="EMBL" id="LGSI01000035">
    <property type="protein sequence ID" value="OCR25326.1"/>
    <property type="molecule type" value="Genomic_DNA"/>
</dbReference>
<evidence type="ECO:0000256" key="13">
    <source>
        <dbReference type="SAM" id="Phobius"/>
    </source>
</evidence>
<protein>
    <recommendedName>
        <fullName evidence="3">Biopolymer transport protein ExbB</fullName>
    </recommendedName>
</protein>
<comment type="subcellular location">
    <subcellularLocation>
        <location evidence="1">Cell inner membrane</location>
        <topology evidence="1">Multi-pass membrane protein</topology>
    </subcellularLocation>
    <subcellularLocation>
        <location evidence="12">Membrane</location>
        <topology evidence="12">Multi-pass membrane protein</topology>
    </subcellularLocation>
</comment>
<evidence type="ECO:0000313" key="15">
    <source>
        <dbReference type="EMBL" id="OCR25326.1"/>
    </source>
</evidence>
<proteinExistence type="inferred from homology"/>
<evidence type="ECO:0000256" key="4">
    <source>
        <dbReference type="ARBA" id="ARBA00022448"/>
    </source>
</evidence>
<dbReference type="PANTHER" id="PTHR30625:SF14">
    <property type="entry name" value="BIOPOLYMER TRANSPORT PROTEIN EXBB"/>
    <property type="match status" value="1"/>
</dbReference>
<evidence type="ECO:0000256" key="11">
    <source>
        <dbReference type="ARBA" id="ARBA00024816"/>
    </source>
</evidence>
<keyword evidence="5" id="KW-1003">Cell membrane</keyword>
<evidence type="ECO:0000256" key="6">
    <source>
        <dbReference type="ARBA" id="ARBA00022519"/>
    </source>
</evidence>
<dbReference type="GO" id="GO:0005886">
    <property type="term" value="C:plasma membrane"/>
    <property type="evidence" value="ECO:0007669"/>
    <property type="project" value="UniProtKB-SubCell"/>
</dbReference>
<evidence type="ECO:0000259" key="14">
    <source>
        <dbReference type="Pfam" id="PF01618"/>
    </source>
</evidence>
<comment type="similarity">
    <text evidence="12">Belongs to the exbB/tolQ family.</text>
</comment>
<evidence type="ECO:0000313" key="16">
    <source>
        <dbReference type="Proteomes" id="UP000093104"/>
    </source>
</evidence>
<evidence type="ECO:0000256" key="12">
    <source>
        <dbReference type="RuleBase" id="RU004057"/>
    </source>
</evidence>
<evidence type="ECO:0000256" key="10">
    <source>
        <dbReference type="ARBA" id="ARBA00023136"/>
    </source>
</evidence>
<dbReference type="AlphaFoldDB" id="A0A1C7Z8F4"/>
<comment type="subunit">
    <text evidence="2">The accessory proteins ExbB and ExbD seem to form a complex with TonB.</text>
</comment>
<feature type="domain" description="MotA/TolQ/ExbB proton channel" evidence="14">
    <location>
        <begin position="104"/>
        <end position="206"/>
    </location>
</feature>
<accession>A0A1C7Z8F4</accession>
<evidence type="ECO:0000256" key="3">
    <source>
        <dbReference type="ARBA" id="ARBA00022093"/>
    </source>
</evidence>
<dbReference type="OrthoDB" id="9805133at2"/>
<name>A0A1C7Z8F4_PSESX</name>